<organism evidence="6 7">
    <name type="scientific">Frondihabitans australicus</name>
    <dbReference type="NCBI Taxonomy" id="386892"/>
    <lineage>
        <taxon>Bacteria</taxon>
        <taxon>Bacillati</taxon>
        <taxon>Actinomycetota</taxon>
        <taxon>Actinomycetes</taxon>
        <taxon>Micrococcales</taxon>
        <taxon>Microbacteriaceae</taxon>
        <taxon>Frondihabitans</taxon>
    </lineage>
</organism>
<comment type="similarity">
    <text evidence="2">Belongs to the adenosylhomocysteinase family.</text>
</comment>
<evidence type="ECO:0000256" key="4">
    <source>
        <dbReference type="ARBA" id="ARBA00023027"/>
    </source>
</evidence>
<comment type="caution">
    <text evidence="6">The sequence shown here is derived from an EMBL/GenBank/DDBJ whole genome shotgun (WGS) entry which is preliminary data.</text>
</comment>
<dbReference type="Gene3D" id="3.40.50.1480">
    <property type="entry name" value="Adenosylhomocysteinase-like"/>
    <property type="match status" value="1"/>
</dbReference>
<dbReference type="InterPro" id="IPR015878">
    <property type="entry name" value="Ado_hCys_hydrolase_NAD-bd"/>
</dbReference>
<dbReference type="GO" id="GO:0033353">
    <property type="term" value="P:S-adenosylmethionine cycle"/>
    <property type="evidence" value="ECO:0007669"/>
    <property type="project" value="TreeGrafter"/>
</dbReference>
<dbReference type="EMBL" id="RBKS01000001">
    <property type="protein sequence ID" value="RKR75104.1"/>
    <property type="molecule type" value="Genomic_DNA"/>
</dbReference>
<gene>
    <name evidence="6" type="ORF">C8E83_2241</name>
</gene>
<name>A0A495IGM3_9MICO</name>
<dbReference type="SMART" id="SM00997">
    <property type="entry name" value="AdoHcyase_NAD"/>
    <property type="match status" value="1"/>
</dbReference>
<evidence type="ECO:0000313" key="7">
    <source>
        <dbReference type="Proteomes" id="UP000280008"/>
    </source>
</evidence>
<comment type="cofactor">
    <cofactor evidence="1">
        <name>NAD(+)</name>
        <dbReference type="ChEBI" id="CHEBI:57540"/>
    </cofactor>
</comment>
<dbReference type="SMART" id="SM00996">
    <property type="entry name" value="AdoHcyase"/>
    <property type="match status" value="1"/>
</dbReference>
<accession>A0A495IGM3</accession>
<dbReference type="InterPro" id="IPR036291">
    <property type="entry name" value="NAD(P)-bd_dom_sf"/>
</dbReference>
<evidence type="ECO:0000256" key="2">
    <source>
        <dbReference type="ARBA" id="ARBA00007122"/>
    </source>
</evidence>
<evidence type="ECO:0000256" key="3">
    <source>
        <dbReference type="ARBA" id="ARBA00022563"/>
    </source>
</evidence>
<dbReference type="GO" id="GO:0006730">
    <property type="term" value="P:one-carbon metabolic process"/>
    <property type="evidence" value="ECO:0007669"/>
    <property type="project" value="UniProtKB-KW"/>
</dbReference>
<dbReference type="GO" id="GO:0004013">
    <property type="term" value="F:adenosylhomocysteinase activity"/>
    <property type="evidence" value="ECO:0007669"/>
    <property type="project" value="TreeGrafter"/>
</dbReference>
<dbReference type="SUPFAM" id="SSF51735">
    <property type="entry name" value="NAD(P)-binding Rossmann-fold domains"/>
    <property type="match status" value="1"/>
</dbReference>
<dbReference type="InterPro" id="IPR000043">
    <property type="entry name" value="Adenosylhomocysteinase-like"/>
</dbReference>
<dbReference type="Pfam" id="PF00670">
    <property type="entry name" value="AdoHcyase_NAD"/>
    <property type="match status" value="1"/>
</dbReference>
<dbReference type="NCBIfam" id="NF004005">
    <property type="entry name" value="PRK05476.2-3"/>
    <property type="match status" value="1"/>
</dbReference>
<reference evidence="6 7" key="1">
    <citation type="submission" date="2018-10" db="EMBL/GenBank/DDBJ databases">
        <title>Sequencing the genomes of 1000 actinobacteria strains.</title>
        <authorList>
            <person name="Klenk H.-P."/>
        </authorList>
    </citation>
    <scope>NUCLEOTIDE SEQUENCE [LARGE SCALE GENOMIC DNA]</scope>
    <source>
        <strain evidence="6 7">DSM 17894</strain>
    </source>
</reference>
<dbReference type="InterPro" id="IPR042172">
    <property type="entry name" value="Adenosylhomocyst_ase-like_sf"/>
</dbReference>
<proteinExistence type="inferred from homology"/>
<evidence type="ECO:0000256" key="1">
    <source>
        <dbReference type="ARBA" id="ARBA00001911"/>
    </source>
</evidence>
<sequence>MFAGFWGEKDRIATAPWPASGPSQCDSRPGHACQTGEVSAIETVRRFARATNLGVAGRRFRVAGDGADAEAVRRILLALGGVEVEPGERADTLWCTRSASRDELAAVAGVTPLVVVDAGAASPALDLDALGARTPARPGVLAVDGLPGVFVVPQAEESDEIDGDPTTRSHSVADARARIAWARRFMPVSARLAEWPDGPGLYGLRIALSMVLEPKTAVLALLLRDAGAVVDVYAHADETDDAVADALRDEGFDVFASSTATPLESRDLALSMLDRRPDLLIDDGSHVIRLAHELRPAVLDTMIGAAEETTSGLRPLRVMAARDELRLPVVAVNDALTKTFFDNRYGTGQSCVFAILDLAAMGPKRVRKRVAAGRTAVVAGFGPVGEGVAQALRASGLRVVVSEIDPVRALQASYAGYPVRPLLEAVTQADVVISATGVRDTISPDVLGACSDGALVAVAGGVDGEVAIDEAQAAGAATDLLAPNLDALALPDGPTVVVLGGAGCINITAGEGNPIEIMDLSFAGQLAAIRTLLDGAGRLDAGVHPVGAGWDARIADEALRAAGLSVGDDGDDDPGVVASAPAPALLDTRTTRFDDRTLA</sequence>
<dbReference type="Gene3D" id="3.40.50.720">
    <property type="entry name" value="NAD(P)-binding Rossmann-like Domain"/>
    <property type="match status" value="1"/>
</dbReference>
<dbReference type="PANTHER" id="PTHR23420:SF0">
    <property type="entry name" value="ADENOSYLHOMOCYSTEINASE"/>
    <property type="match status" value="1"/>
</dbReference>
<protein>
    <submittedName>
        <fullName evidence="6">Adenosylhomocysteinase</fullName>
    </submittedName>
</protein>
<keyword evidence="4" id="KW-0520">NAD</keyword>
<keyword evidence="3" id="KW-0554">One-carbon metabolism</keyword>
<dbReference type="PANTHER" id="PTHR23420">
    <property type="entry name" value="ADENOSYLHOMOCYSTEINASE"/>
    <property type="match status" value="1"/>
</dbReference>
<evidence type="ECO:0000313" key="6">
    <source>
        <dbReference type="EMBL" id="RKR75104.1"/>
    </source>
</evidence>
<evidence type="ECO:0000259" key="5">
    <source>
        <dbReference type="SMART" id="SM00997"/>
    </source>
</evidence>
<keyword evidence="7" id="KW-1185">Reference proteome</keyword>
<dbReference type="Pfam" id="PF05221">
    <property type="entry name" value="AdoHcyase"/>
    <property type="match status" value="1"/>
</dbReference>
<dbReference type="GO" id="GO:0005829">
    <property type="term" value="C:cytosol"/>
    <property type="evidence" value="ECO:0007669"/>
    <property type="project" value="TreeGrafter"/>
</dbReference>
<feature type="domain" description="S-adenosyl-L-homocysteine hydrolase NAD binding" evidence="5">
    <location>
        <begin position="343"/>
        <end position="512"/>
    </location>
</feature>
<dbReference type="SUPFAM" id="SSF52283">
    <property type="entry name" value="Formate/glycerate dehydrogenase catalytic domain-like"/>
    <property type="match status" value="1"/>
</dbReference>
<dbReference type="Proteomes" id="UP000280008">
    <property type="component" value="Unassembled WGS sequence"/>
</dbReference>
<dbReference type="AlphaFoldDB" id="A0A495IGM3"/>